<dbReference type="Proteomes" id="UP000265816">
    <property type="component" value="Unassembled WGS sequence"/>
</dbReference>
<gene>
    <name evidence="1" type="ORF">D1970_01130</name>
</gene>
<name>A0A398BND7_9BACI</name>
<protein>
    <submittedName>
        <fullName evidence="1">Uncharacterized protein</fullName>
    </submittedName>
</protein>
<reference evidence="1 2" key="1">
    <citation type="submission" date="2018-08" db="EMBL/GenBank/DDBJ databases">
        <title>Bacillus jemisoniae sp. nov., Bacillus chryseoplanitiae sp. nov., Bacillus resnikiae sp. nov., and Bacillus frankliniae sp. nov., isolated from Viking spacecraft and associated surfaces.</title>
        <authorList>
            <person name="Seuylemezian A."/>
            <person name="Vaishampayan P."/>
        </authorList>
    </citation>
    <scope>NUCLEOTIDE SEQUENCE [LARGE SCALE GENOMIC DNA]</scope>
    <source>
        <strain evidence="1 2">JJ-247</strain>
    </source>
</reference>
<evidence type="ECO:0000313" key="1">
    <source>
        <dbReference type="EMBL" id="RID88873.1"/>
    </source>
</evidence>
<accession>A0A398BND7</accession>
<dbReference type="AlphaFoldDB" id="A0A398BND7"/>
<evidence type="ECO:0000313" key="2">
    <source>
        <dbReference type="Proteomes" id="UP000265816"/>
    </source>
</evidence>
<organism evidence="1 2">
    <name type="scientific">Mesobacillus zeae</name>
    <dbReference type="NCBI Taxonomy" id="1917180"/>
    <lineage>
        <taxon>Bacteria</taxon>
        <taxon>Bacillati</taxon>
        <taxon>Bacillota</taxon>
        <taxon>Bacilli</taxon>
        <taxon>Bacillales</taxon>
        <taxon>Bacillaceae</taxon>
        <taxon>Mesobacillus</taxon>
    </lineage>
</organism>
<keyword evidence="2" id="KW-1185">Reference proteome</keyword>
<dbReference type="RefSeq" id="WP_119111036.1">
    <property type="nucleotide sequence ID" value="NZ_CBCSEO010000004.1"/>
</dbReference>
<comment type="caution">
    <text evidence="1">The sequence shown here is derived from an EMBL/GenBank/DDBJ whole genome shotgun (WGS) entry which is preliminary data.</text>
</comment>
<sequence>MEHSKNKSNNRQDFDDKKSKKILELEKEVELGLWIQVMGQIIEIKGLSGLLHIEEDANSTGEQQILTGALIRTIGQILEAISVSSQIGETDIIKLLQEQKLAITGDLLVSIGSAYEVVGGIHVLQEEIVKTPRIVP</sequence>
<proteinExistence type="predicted"/>
<dbReference type="EMBL" id="QWVT01000002">
    <property type="protein sequence ID" value="RID88873.1"/>
    <property type="molecule type" value="Genomic_DNA"/>
</dbReference>
<dbReference type="OrthoDB" id="2941569at2"/>